<dbReference type="AlphaFoldDB" id="A0ABD5U8Y1"/>
<evidence type="ECO:0008006" key="4">
    <source>
        <dbReference type="Google" id="ProtNLM"/>
    </source>
</evidence>
<reference evidence="2 3" key="1">
    <citation type="journal article" date="2019" name="Int. J. Syst. Evol. Microbiol.">
        <title>The Global Catalogue of Microorganisms (GCM) 10K type strain sequencing project: providing services to taxonomists for standard genome sequencing and annotation.</title>
        <authorList>
            <consortium name="The Broad Institute Genomics Platform"/>
            <consortium name="The Broad Institute Genome Sequencing Center for Infectious Disease"/>
            <person name="Wu L."/>
            <person name="Ma J."/>
        </authorList>
    </citation>
    <scope>NUCLEOTIDE SEQUENCE [LARGE SCALE GENOMIC DNA]</scope>
    <source>
        <strain evidence="2 3">PSRA2</strain>
    </source>
</reference>
<proteinExistence type="predicted"/>
<accession>A0ABD5U8Y1</accession>
<feature type="transmembrane region" description="Helical" evidence="1">
    <location>
        <begin position="20"/>
        <end position="38"/>
    </location>
</feature>
<dbReference type="EMBL" id="JBHSXM010000001">
    <property type="protein sequence ID" value="MFC6837015.1"/>
    <property type="molecule type" value="Genomic_DNA"/>
</dbReference>
<feature type="transmembrane region" description="Helical" evidence="1">
    <location>
        <begin position="115"/>
        <end position="137"/>
    </location>
</feature>
<gene>
    <name evidence="2" type="ORF">ACFQHK_10915</name>
</gene>
<evidence type="ECO:0000313" key="2">
    <source>
        <dbReference type="EMBL" id="MFC6837015.1"/>
    </source>
</evidence>
<evidence type="ECO:0000256" key="1">
    <source>
        <dbReference type="SAM" id="Phobius"/>
    </source>
</evidence>
<keyword evidence="1" id="KW-0472">Membrane</keyword>
<evidence type="ECO:0000313" key="3">
    <source>
        <dbReference type="Proteomes" id="UP001596406"/>
    </source>
</evidence>
<comment type="caution">
    <text evidence="2">The sequence shown here is derived from an EMBL/GenBank/DDBJ whole genome shotgun (WGS) entry which is preliminary data.</text>
</comment>
<organism evidence="2 3">
    <name type="scientific">Halomarina ordinaria</name>
    <dbReference type="NCBI Taxonomy" id="3033939"/>
    <lineage>
        <taxon>Archaea</taxon>
        <taxon>Methanobacteriati</taxon>
        <taxon>Methanobacteriota</taxon>
        <taxon>Stenosarchaea group</taxon>
        <taxon>Halobacteria</taxon>
        <taxon>Halobacteriales</taxon>
        <taxon>Natronomonadaceae</taxon>
        <taxon>Halomarina</taxon>
    </lineage>
</organism>
<dbReference type="Proteomes" id="UP001596406">
    <property type="component" value="Unassembled WGS sequence"/>
</dbReference>
<sequence length="173" mass="18142">MYESVPPAVQSLLEFSTGPFALFVVLVYSLLVATVLPFPGEVVLAVPLDLGLSHTTELGLLVVVSSLGKAVGSLLALSLRDGATRTSPFVRLYGRVPPWLAARQRALVRRVGDHGYLGLAAGLSVPLMPDTALIYAFTVVETDRLKFALATFVGTVVRLLAVLGVVGGLSAVA</sequence>
<feature type="transmembrane region" description="Helical" evidence="1">
    <location>
        <begin position="58"/>
        <end position="79"/>
    </location>
</feature>
<keyword evidence="1" id="KW-1133">Transmembrane helix</keyword>
<feature type="transmembrane region" description="Helical" evidence="1">
    <location>
        <begin position="149"/>
        <end position="172"/>
    </location>
</feature>
<keyword evidence="1" id="KW-0812">Transmembrane</keyword>
<dbReference type="RefSeq" id="WP_304448688.1">
    <property type="nucleotide sequence ID" value="NZ_JARRAH010000001.1"/>
</dbReference>
<keyword evidence="3" id="KW-1185">Reference proteome</keyword>
<protein>
    <recommendedName>
        <fullName evidence="4">DedA family protein</fullName>
    </recommendedName>
</protein>
<name>A0ABD5U8Y1_9EURY</name>